<evidence type="ECO:0000256" key="1">
    <source>
        <dbReference type="SAM" id="Coils"/>
    </source>
</evidence>
<accession>A0A1F6C437</accession>
<evidence type="ECO:0000313" key="2">
    <source>
        <dbReference type="EMBL" id="OGG43547.1"/>
    </source>
</evidence>
<sequence length="100" mass="11858">MWWLLWILTILAVIGTQIYTTRTVIRTRFRLNELLKRVARAKMDEKVARSNLEVSNRELITIQRAVAAQEDAVEKLKETITTLEQERKKRLQETKNRLAH</sequence>
<dbReference type="AlphaFoldDB" id="A0A1F6C437"/>
<proteinExistence type="predicted"/>
<comment type="caution">
    <text evidence="2">The sequence shown here is derived from an EMBL/GenBank/DDBJ whole genome shotgun (WGS) entry which is preliminary data.</text>
</comment>
<gene>
    <name evidence="2" type="ORF">A3F84_20470</name>
</gene>
<organism evidence="2 3">
    <name type="scientific">Handelsmanbacteria sp. (strain RIFCSPLOWO2_12_FULL_64_10)</name>
    <dbReference type="NCBI Taxonomy" id="1817868"/>
    <lineage>
        <taxon>Bacteria</taxon>
        <taxon>Candidatus Handelsmaniibacteriota</taxon>
    </lineage>
</organism>
<dbReference type="EMBL" id="MFKF01000432">
    <property type="protein sequence ID" value="OGG43547.1"/>
    <property type="molecule type" value="Genomic_DNA"/>
</dbReference>
<name>A0A1F6C437_HANXR</name>
<reference evidence="2 3" key="1">
    <citation type="journal article" date="2016" name="Nat. Commun.">
        <title>Thousands of microbial genomes shed light on interconnected biogeochemical processes in an aquifer system.</title>
        <authorList>
            <person name="Anantharaman K."/>
            <person name="Brown C.T."/>
            <person name="Hug L.A."/>
            <person name="Sharon I."/>
            <person name="Castelle C.J."/>
            <person name="Probst A.J."/>
            <person name="Thomas B.C."/>
            <person name="Singh A."/>
            <person name="Wilkins M.J."/>
            <person name="Karaoz U."/>
            <person name="Brodie E.L."/>
            <person name="Williams K.H."/>
            <person name="Hubbard S.S."/>
            <person name="Banfield J.F."/>
        </authorList>
    </citation>
    <scope>NUCLEOTIDE SEQUENCE [LARGE SCALE GENOMIC DNA]</scope>
    <source>
        <strain evidence="3">RIFCSPLOWO2_12_FULL_64_10</strain>
    </source>
</reference>
<protein>
    <submittedName>
        <fullName evidence="2">Uncharacterized protein</fullName>
    </submittedName>
</protein>
<keyword evidence="1" id="KW-0175">Coiled coil</keyword>
<feature type="coiled-coil region" evidence="1">
    <location>
        <begin position="59"/>
        <end position="93"/>
    </location>
</feature>
<evidence type="ECO:0000313" key="3">
    <source>
        <dbReference type="Proteomes" id="UP000178606"/>
    </source>
</evidence>
<dbReference type="Proteomes" id="UP000178606">
    <property type="component" value="Unassembled WGS sequence"/>
</dbReference>